<dbReference type="Pfam" id="PF08722">
    <property type="entry name" value="Tn7_TnsA-like_N"/>
    <property type="match status" value="1"/>
</dbReference>
<evidence type="ECO:0000313" key="2">
    <source>
        <dbReference type="EMBL" id="MCE7010059.1"/>
    </source>
</evidence>
<evidence type="ECO:0000313" key="3">
    <source>
        <dbReference type="Proteomes" id="UP001521150"/>
    </source>
</evidence>
<sequence>MRQVRSMPVGVASVRSESDLLVRYRGSDGGFVDTSLDRLSVDDVLAGLPVREFRSYRGRRHYSGWYWSATTGGLVVYESRLELARILLADKDSDVVAIAAQPFLVDGFDGERTRRHVPDVLLGHADRAVTVVDVKAASRLDDPKVSAQFAWMKRLCEQQGFRFEVWSGTDPVLLENVRFLAGFRRPALVAQELVPLVLEAAVSPCTIAELERQLAGPARWDRIRPVILHLLWRSRLTANLFRPLDGDTIVRTGVAA</sequence>
<evidence type="ECO:0000259" key="1">
    <source>
        <dbReference type="Pfam" id="PF08722"/>
    </source>
</evidence>
<protein>
    <submittedName>
        <fullName evidence="2">TnsA-like heteromeric transposase endonuclease subunit</fullName>
    </submittedName>
</protein>
<dbReference type="EMBL" id="JAJVCN010000004">
    <property type="protein sequence ID" value="MCE7010059.1"/>
    <property type="molecule type" value="Genomic_DNA"/>
</dbReference>
<name>A0ABS8ZR61_9PSEU</name>
<dbReference type="NCBIfam" id="NF033179">
    <property type="entry name" value="TnsA_like_Actin"/>
    <property type="match status" value="1"/>
</dbReference>
<gene>
    <name evidence="2" type="ORF">LWC34_45735</name>
</gene>
<reference evidence="2 3" key="1">
    <citation type="submission" date="2021-12" db="EMBL/GenBank/DDBJ databases">
        <title>Genome sequence of Kibdelosporangium philippinense ATCC 49844.</title>
        <authorList>
            <person name="Fedorov E.A."/>
            <person name="Omeragic M."/>
            <person name="Shalygina K.F."/>
            <person name="Maclea K.S."/>
        </authorList>
    </citation>
    <scope>NUCLEOTIDE SEQUENCE [LARGE SCALE GENOMIC DNA]</scope>
    <source>
        <strain evidence="2 3">ATCC 49844</strain>
    </source>
</reference>
<comment type="caution">
    <text evidence="2">The sequence shown here is derived from an EMBL/GenBank/DDBJ whole genome shotgun (WGS) entry which is preliminary data.</text>
</comment>
<dbReference type="Proteomes" id="UP001521150">
    <property type="component" value="Unassembled WGS sequence"/>
</dbReference>
<organism evidence="2 3">
    <name type="scientific">Kibdelosporangium philippinense</name>
    <dbReference type="NCBI Taxonomy" id="211113"/>
    <lineage>
        <taxon>Bacteria</taxon>
        <taxon>Bacillati</taxon>
        <taxon>Actinomycetota</taxon>
        <taxon>Actinomycetes</taxon>
        <taxon>Pseudonocardiales</taxon>
        <taxon>Pseudonocardiaceae</taxon>
        <taxon>Kibdelosporangium</taxon>
    </lineage>
</organism>
<proteinExistence type="predicted"/>
<dbReference type="InterPro" id="IPR014833">
    <property type="entry name" value="TnsA_N"/>
</dbReference>
<accession>A0ABS8ZR61</accession>
<dbReference type="RefSeq" id="WP_233731537.1">
    <property type="nucleotide sequence ID" value="NZ_JAJVCN010000004.1"/>
</dbReference>
<dbReference type="InterPro" id="IPR048000">
    <property type="entry name" value="TnsA-like"/>
</dbReference>
<keyword evidence="3" id="KW-1185">Reference proteome</keyword>
<feature type="domain" description="TnsA endonuclease N-terminal" evidence="1">
    <location>
        <begin position="92"/>
        <end position="165"/>
    </location>
</feature>